<dbReference type="AlphaFoldDB" id="A0AAN0JZV4"/>
<dbReference type="KEGG" id="aqu:109591183"/>
<proteinExistence type="predicted"/>
<evidence type="ECO:0000313" key="2">
    <source>
        <dbReference type="EnsemblMetazoa" id="XP_019862524.1"/>
    </source>
</evidence>
<dbReference type="EnsemblMetazoa" id="XM_020006965.1">
    <property type="protein sequence ID" value="XP_019862524.1"/>
    <property type="gene ID" value="LOC109591183"/>
</dbReference>
<dbReference type="InterPro" id="IPR008921">
    <property type="entry name" value="DNA_pol3_clamp-load_cplx_C"/>
</dbReference>
<keyword evidence="1" id="KW-0732">Signal</keyword>
<feature type="chain" id="PRO_5043000596" evidence="1">
    <location>
        <begin position="16"/>
        <end position="102"/>
    </location>
</feature>
<protein>
    <submittedName>
        <fullName evidence="2">Uncharacterized protein</fullName>
    </submittedName>
</protein>
<feature type="signal peptide" evidence="1">
    <location>
        <begin position="1"/>
        <end position="15"/>
    </location>
</feature>
<dbReference type="GeneID" id="109591183"/>
<evidence type="ECO:0000313" key="3">
    <source>
        <dbReference type="Proteomes" id="UP000007879"/>
    </source>
</evidence>
<dbReference type="Proteomes" id="UP000007879">
    <property type="component" value="Unassembled WGS sequence"/>
</dbReference>
<dbReference type="SUPFAM" id="SSF48019">
    <property type="entry name" value="post-AAA+ oligomerization domain-like"/>
    <property type="match status" value="1"/>
</dbReference>
<dbReference type="Pfam" id="PF22534">
    <property type="entry name" value="RFC_C"/>
    <property type="match status" value="1"/>
</dbReference>
<sequence length="102" mass="11955">MKMYLFPSMFPLLISFFLLDRYPFNDDQVVPDCEWEVFLCETAAMIITEQSPKRLLEVRGRYYELLTHCIPPDIIFKRILNELVANCDGTLKAEVTQLAAQY</sequence>
<dbReference type="Gene3D" id="1.20.272.10">
    <property type="match status" value="1"/>
</dbReference>
<dbReference type="RefSeq" id="XP_019862524.1">
    <property type="nucleotide sequence ID" value="XM_020006965.1"/>
</dbReference>
<evidence type="ECO:0000256" key="1">
    <source>
        <dbReference type="SAM" id="SignalP"/>
    </source>
</evidence>
<keyword evidence="3" id="KW-1185">Reference proteome</keyword>
<reference evidence="2" key="2">
    <citation type="submission" date="2024-06" db="UniProtKB">
        <authorList>
            <consortium name="EnsemblMetazoa"/>
        </authorList>
    </citation>
    <scope>IDENTIFICATION</scope>
</reference>
<dbReference type="GO" id="GO:0003677">
    <property type="term" value="F:DNA binding"/>
    <property type="evidence" value="ECO:0007669"/>
    <property type="project" value="InterPro"/>
</dbReference>
<organism evidence="2 3">
    <name type="scientific">Amphimedon queenslandica</name>
    <name type="common">Sponge</name>
    <dbReference type="NCBI Taxonomy" id="400682"/>
    <lineage>
        <taxon>Eukaryota</taxon>
        <taxon>Metazoa</taxon>
        <taxon>Porifera</taxon>
        <taxon>Demospongiae</taxon>
        <taxon>Heteroscleromorpha</taxon>
        <taxon>Haplosclerida</taxon>
        <taxon>Niphatidae</taxon>
        <taxon>Amphimedon</taxon>
    </lineage>
</organism>
<reference evidence="3" key="1">
    <citation type="journal article" date="2010" name="Nature">
        <title>The Amphimedon queenslandica genome and the evolution of animal complexity.</title>
        <authorList>
            <person name="Srivastava M."/>
            <person name="Simakov O."/>
            <person name="Chapman J."/>
            <person name="Fahey B."/>
            <person name="Gauthier M.E."/>
            <person name="Mitros T."/>
            <person name="Richards G.S."/>
            <person name="Conaco C."/>
            <person name="Dacre M."/>
            <person name="Hellsten U."/>
            <person name="Larroux C."/>
            <person name="Putnam N.H."/>
            <person name="Stanke M."/>
            <person name="Adamska M."/>
            <person name="Darling A."/>
            <person name="Degnan S.M."/>
            <person name="Oakley T.H."/>
            <person name="Plachetzki D.C."/>
            <person name="Zhai Y."/>
            <person name="Adamski M."/>
            <person name="Calcino A."/>
            <person name="Cummins S.F."/>
            <person name="Goodstein D.M."/>
            <person name="Harris C."/>
            <person name="Jackson D.J."/>
            <person name="Leys S.P."/>
            <person name="Shu S."/>
            <person name="Woodcroft B.J."/>
            <person name="Vervoort M."/>
            <person name="Kosik K.S."/>
            <person name="Manning G."/>
            <person name="Degnan B.M."/>
            <person name="Rokhsar D.S."/>
        </authorList>
    </citation>
    <scope>NUCLEOTIDE SEQUENCE [LARGE SCALE GENOMIC DNA]</scope>
</reference>
<accession>A0AAN0JZV4</accession>
<name>A0AAN0JZV4_AMPQE</name>
<dbReference type="GO" id="GO:0006260">
    <property type="term" value="P:DNA replication"/>
    <property type="evidence" value="ECO:0007669"/>
    <property type="project" value="InterPro"/>
</dbReference>